<gene>
    <name evidence="1" type="ORF">C5167_018734</name>
</gene>
<reference evidence="1 2" key="1">
    <citation type="journal article" date="2018" name="Science">
        <title>The opium poppy genome and morphinan production.</title>
        <authorList>
            <person name="Guo L."/>
            <person name="Winzer T."/>
            <person name="Yang X."/>
            <person name="Li Y."/>
            <person name="Ning Z."/>
            <person name="He Z."/>
            <person name="Teodor R."/>
            <person name="Lu Y."/>
            <person name="Bowser T.A."/>
            <person name="Graham I.A."/>
            <person name="Ye K."/>
        </authorList>
    </citation>
    <scope>NUCLEOTIDE SEQUENCE [LARGE SCALE GENOMIC DNA]</scope>
    <source>
        <strain evidence="2">cv. HN1</strain>
        <tissue evidence="1">Leaves</tissue>
    </source>
</reference>
<dbReference type="InterPro" id="IPR029055">
    <property type="entry name" value="Ntn_hydrolases_N"/>
</dbReference>
<dbReference type="GO" id="GO:0051603">
    <property type="term" value="P:proteolysis involved in protein catabolic process"/>
    <property type="evidence" value="ECO:0007669"/>
    <property type="project" value="InterPro"/>
</dbReference>
<organism evidence="1 2">
    <name type="scientific">Papaver somniferum</name>
    <name type="common">Opium poppy</name>
    <dbReference type="NCBI Taxonomy" id="3469"/>
    <lineage>
        <taxon>Eukaryota</taxon>
        <taxon>Viridiplantae</taxon>
        <taxon>Streptophyta</taxon>
        <taxon>Embryophyta</taxon>
        <taxon>Tracheophyta</taxon>
        <taxon>Spermatophyta</taxon>
        <taxon>Magnoliopsida</taxon>
        <taxon>Ranunculales</taxon>
        <taxon>Papaveraceae</taxon>
        <taxon>Papaveroideae</taxon>
        <taxon>Papaver</taxon>
    </lineage>
</organism>
<evidence type="ECO:0000313" key="2">
    <source>
        <dbReference type="Proteomes" id="UP000316621"/>
    </source>
</evidence>
<dbReference type="Pfam" id="PF00227">
    <property type="entry name" value="Proteasome"/>
    <property type="match status" value="1"/>
</dbReference>
<accession>A0A4Y7IRH4</accession>
<proteinExistence type="predicted"/>
<evidence type="ECO:0000313" key="1">
    <source>
        <dbReference type="EMBL" id="RZC50312.1"/>
    </source>
</evidence>
<dbReference type="InterPro" id="IPR001353">
    <property type="entry name" value="Proteasome_sua/b"/>
</dbReference>
<dbReference type="Proteomes" id="UP000316621">
    <property type="component" value="Chromosome 2"/>
</dbReference>
<dbReference type="EMBL" id="CM010716">
    <property type="protein sequence ID" value="RZC50312.1"/>
    <property type="molecule type" value="Genomic_DNA"/>
</dbReference>
<dbReference type="SUPFAM" id="SSF56235">
    <property type="entry name" value="N-terminal nucleophile aminohydrolases (Ntn hydrolases)"/>
    <property type="match status" value="1"/>
</dbReference>
<dbReference type="PROSITE" id="PS51257">
    <property type="entry name" value="PROKAR_LIPOPROTEIN"/>
    <property type="match status" value="1"/>
</dbReference>
<dbReference type="Gene3D" id="3.60.20.10">
    <property type="entry name" value="Glutamine Phosphoribosylpyrophosphate, subunit 1, domain 1"/>
    <property type="match status" value="1"/>
</dbReference>
<name>A0A4Y7IRH4_PAPSO</name>
<protein>
    <submittedName>
        <fullName evidence="1">Uncharacterized protein</fullName>
    </submittedName>
</protein>
<dbReference type="AlphaFoldDB" id="A0A4Y7IRH4"/>
<dbReference type="Gramene" id="RZC50312">
    <property type="protein sequence ID" value="RZC50312"/>
    <property type="gene ID" value="C5167_018734"/>
</dbReference>
<sequence>MMKEWSRVRHCAVEVINKKAHLAQYCALAACGVRSFSVSLHRKLLNHVTRLLTVGSKRQLEATEAAEFLRDTIKQKVEMVGRGDNAPKLKRLHRGEILEDAPFCAQGVKHEYATAVMREGYRPNMTIAEGVALLVKAIQAAFEADEQIILGGYIEVLVVGFRDIYGLPMSRGEQMLDRAFTCYRVQKFRKRGVRGPVKAPYKRRRLILQDSDDEL</sequence>
<keyword evidence="2" id="KW-1185">Reference proteome</keyword>
<dbReference type="GO" id="GO:0005839">
    <property type="term" value="C:proteasome core complex"/>
    <property type="evidence" value="ECO:0007669"/>
    <property type="project" value="InterPro"/>
</dbReference>